<dbReference type="Pfam" id="PF02332">
    <property type="entry name" value="Phenol_Hydrox"/>
    <property type="match status" value="1"/>
</dbReference>
<dbReference type="OrthoDB" id="9806768at2"/>
<dbReference type="AlphaFoldDB" id="A0A418WIW4"/>
<accession>A0A418WIW4</accession>
<proteinExistence type="predicted"/>
<keyword evidence="4" id="KW-1185">Reference proteome</keyword>
<dbReference type="RefSeq" id="WP_119782046.1">
    <property type="nucleotide sequence ID" value="NZ_QYUK01000011.1"/>
</dbReference>
<organism evidence="3 4">
    <name type="scientific">Oleomonas cavernae</name>
    <dbReference type="NCBI Taxonomy" id="2320859"/>
    <lineage>
        <taxon>Bacteria</taxon>
        <taxon>Pseudomonadati</taxon>
        <taxon>Pseudomonadota</taxon>
        <taxon>Alphaproteobacteria</taxon>
        <taxon>Acetobacterales</taxon>
        <taxon>Acetobacteraceae</taxon>
        <taxon>Oleomonas</taxon>
    </lineage>
</organism>
<evidence type="ECO:0000313" key="3">
    <source>
        <dbReference type="EMBL" id="RJF89809.1"/>
    </source>
</evidence>
<dbReference type="InterPro" id="IPR012078">
    <property type="entry name" value="MP_mOase_hydro"/>
</dbReference>
<dbReference type="Gene3D" id="1.10.620.20">
    <property type="entry name" value="Ribonucleotide Reductase, subunit A"/>
    <property type="match status" value="1"/>
</dbReference>
<sequence length="389" mass="43868">MEHAPDFRRTLLNPRFDTHETVLEERRAPLSFAMPYGTRISEYEQVLLYAQPNPDWIPGGLGVGGWATAFPGGRGAWENYTTEAKTTDWFVFRDPEGRWQRPYVSEKADEWREIQRLITTTATRRSYRGIDPEWTGKVLCGHLGALALHDYGMFMALAAPTRDCLVDTLRAAIVATALDHLDNAQMIQAEKVFLAQVSDQATAEIAPSKALWLEDDTWAQARRVVEEIWGPTYDHIEILFAMHVIHEPLFGRFVRDEFLMQAAPLHGDLFTPRILGYAARGAEAAHAWIMELFARTLGGDPKFGPYNRTLMHFWAEKWLPLSLGAMTGAAKLGSATARLRRGDGAFDAQAAQRRVCDDWLDRFGLLFDKPIDIHGALRKASVQAREEAA</sequence>
<protein>
    <submittedName>
        <fullName evidence="3">Toluene hydroxylase</fullName>
    </submittedName>
</protein>
<dbReference type="InterPro" id="IPR012348">
    <property type="entry name" value="RNR-like"/>
</dbReference>
<dbReference type="Proteomes" id="UP000284605">
    <property type="component" value="Unassembled WGS sequence"/>
</dbReference>
<reference evidence="3 4" key="1">
    <citation type="submission" date="2018-09" db="EMBL/GenBank/DDBJ databases">
        <authorList>
            <person name="Zhu H."/>
        </authorList>
    </citation>
    <scope>NUCLEOTIDE SEQUENCE [LARGE SCALE GENOMIC DNA]</scope>
    <source>
        <strain evidence="3 4">K1W22B-8</strain>
    </source>
</reference>
<dbReference type="SUPFAM" id="SSF47240">
    <property type="entry name" value="Ferritin-like"/>
    <property type="match status" value="1"/>
</dbReference>
<keyword evidence="2" id="KW-0503">Monooxygenase</keyword>
<evidence type="ECO:0000256" key="2">
    <source>
        <dbReference type="ARBA" id="ARBA00023033"/>
    </source>
</evidence>
<dbReference type="InterPro" id="IPR009078">
    <property type="entry name" value="Ferritin-like_SF"/>
</dbReference>
<keyword evidence="1" id="KW-0560">Oxidoreductase</keyword>
<comment type="caution">
    <text evidence="3">The sequence shown here is derived from an EMBL/GenBank/DDBJ whole genome shotgun (WGS) entry which is preliminary data.</text>
</comment>
<evidence type="ECO:0000313" key="4">
    <source>
        <dbReference type="Proteomes" id="UP000284605"/>
    </source>
</evidence>
<dbReference type="PIRSF" id="PIRSF000040">
    <property type="entry name" value="MMOH_comp"/>
    <property type="match status" value="1"/>
</dbReference>
<gene>
    <name evidence="3" type="ORF">D3874_24945</name>
</gene>
<name>A0A418WIW4_9PROT</name>
<evidence type="ECO:0000256" key="1">
    <source>
        <dbReference type="ARBA" id="ARBA00023002"/>
    </source>
</evidence>
<dbReference type="GO" id="GO:0016709">
    <property type="term" value="F:oxidoreductase activity, acting on paired donors, with incorporation or reduction of molecular oxygen, NAD(P)H as one donor, and incorporation of one atom of oxygen"/>
    <property type="evidence" value="ECO:0007669"/>
    <property type="project" value="InterPro"/>
</dbReference>
<dbReference type="EMBL" id="QYUK01000011">
    <property type="protein sequence ID" value="RJF89809.1"/>
    <property type="molecule type" value="Genomic_DNA"/>
</dbReference>
<dbReference type="InterPro" id="IPR003430">
    <property type="entry name" value="Phenol_Hydrox"/>
</dbReference>